<sequence length="393" mass="45197">MPGSMLLQSPIGNAAQPTNMIYTKEAETEDMSHDEAMSELIKNVRGIVEHTQYMQGQMEILQSGQANQAEKMRHMKLRLKDMSIKFQNSRALTIPPDEFMASPPQSPIPLAFESAVPNTQAQRKEYLEHPAAGETEPSAPPMNNAPEDEALASASQNQSFSYPVQTNAFLFDPLSGISFPQYNPSKMSVEGFFSEVEEFLILKGISSNQWHLLIARMLPQDSDVISWWRANKLRLTSCDKFKHAFRTYEAVDNTRDSLAEKLFAKKQKFIEPFKTYCWDVTNMYRKIAPRVDELKIIERIINSCWPEVAIQLRSNTYKTVDELISHGRILIKNINRVRSMNGKELLRIRKTDSLPQPRQQRPYIKGGMERNAQPQTESSYCRYACKRHHNWEC</sequence>
<comment type="caution">
    <text evidence="2">The sequence shown here is derived from an EMBL/GenBank/DDBJ whole genome shotgun (WGS) entry which is preliminary data.</text>
</comment>
<dbReference type="Proteomes" id="UP001642540">
    <property type="component" value="Unassembled WGS sequence"/>
</dbReference>
<organism evidence="2 3">
    <name type="scientific">Orchesella dallaii</name>
    <dbReference type="NCBI Taxonomy" id="48710"/>
    <lineage>
        <taxon>Eukaryota</taxon>
        <taxon>Metazoa</taxon>
        <taxon>Ecdysozoa</taxon>
        <taxon>Arthropoda</taxon>
        <taxon>Hexapoda</taxon>
        <taxon>Collembola</taxon>
        <taxon>Entomobryomorpha</taxon>
        <taxon>Entomobryoidea</taxon>
        <taxon>Orchesellidae</taxon>
        <taxon>Orchesellinae</taxon>
        <taxon>Orchesella</taxon>
    </lineage>
</organism>
<reference evidence="2 3" key="1">
    <citation type="submission" date="2024-08" db="EMBL/GenBank/DDBJ databases">
        <authorList>
            <person name="Cucini C."/>
            <person name="Frati F."/>
        </authorList>
    </citation>
    <scope>NUCLEOTIDE SEQUENCE [LARGE SCALE GENOMIC DNA]</scope>
</reference>
<protein>
    <recommendedName>
        <fullName evidence="4">Retrotransposon gag domain-containing protein</fullName>
    </recommendedName>
</protein>
<evidence type="ECO:0000313" key="2">
    <source>
        <dbReference type="EMBL" id="CAL8136059.1"/>
    </source>
</evidence>
<accession>A0ABP1RUR3</accession>
<evidence type="ECO:0000313" key="3">
    <source>
        <dbReference type="Proteomes" id="UP001642540"/>
    </source>
</evidence>
<keyword evidence="3" id="KW-1185">Reference proteome</keyword>
<evidence type="ECO:0000256" key="1">
    <source>
        <dbReference type="SAM" id="MobiDB-lite"/>
    </source>
</evidence>
<feature type="region of interest" description="Disordered" evidence="1">
    <location>
        <begin position="132"/>
        <end position="157"/>
    </location>
</feature>
<name>A0ABP1RUR3_9HEXA</name>
<dbReference type="EMBL" id="CAXLJM020000110">
    <property type="protein sequence ID" value="CAL8136059.1"/>
    <property type="molecule type" value="Genomic_DNA"/>
</dbReference>
<evidence type="ECO:0008006" key="4">
    <source>
        <dbReference type="Google" id="ProtNLM"/>
    </source>
</evidence>
<proteinExistence type="predicted"/>
<gene>
    <name evidence="2" type="ORF">ODALV1_LOCUS26267</name>
</gene>